<dbReference type="FunFam" id="3.40.605.10:FF:000026">
    <property type="entry name" value="Aldehyde dehydrogenase, putative"/>
    <property type="match status" value="1"/>
</dbReference>
<evidence type="ECO:0000313" key="7">
    <source>
        <dbReference type="Proteomes" id="UP000625711"/>
    </source>
</evidence>
<comment type="caution">
    <text evidence="6">The sequence shown here is derived from an EMBL/GenBank/DDBJ whole genome shotgun (WGS) entry which is preliminary data.</text>
</comment>
<reference evidence="6" key="1">
    <citation type="submission" date="2020-08" db="EMBL/GenBank/DDBJ databases">
        <title>Genome sequencing and assembly of the red palm weevil Rhynchophorus ferrugineus.</title>
        <authorList>
            <person name="Dias G.B."/>
            <person name="Bergman C.M."/>
            <person name="Manee M."/>
        </authorList>
    </citation>
    <scope>NUCLEOTIDE SEQUENCE</scope>
    <source>
        <strain evidence="6">AA-2017</strain>
        <tissue evidence="6">Whole larva</tissue>
    </source>
</reference>
<dbReference type="InterPro" id="IPR016163">
    <property type="entry name" value="Ald_DH_C"/>
</dbReference>
<feature type="domain" description="Aldehyde dehydrogenase" evidence="5">
    <location>
        <begin position="24"/>
        <end position="484"/>
    </location>
</feature>
<dbReference type="InterPro" id="IPR015590">
    <property type="entry name" value="Aldehyde_DH_dom"/>
</dbReference>
<dbReference type="OrthoDB" id="310895at2759"/>
<evidence type="ECO:0000256" key="2">
    <source>
        <dbReference type="ARBA" id="ARBA00023002"/>
    </source>
</evidence>
<dbReference type="SUPFAM" id="SSF53720">
    <property type="entry name" value="ALDH-like"/>
    <property type="match status" value="1"/>
</dbReference>
<feature type="active site" evidence="3">
    <location>
        <position position="261"/>
    </location>
</feature>
<dbReference type="Proteomes" id="UP000625711">
    <property type="component" value="Unassembled WGS sequence"/>
</dbReference>
<evidence type="ECO:0000256" key="3">
    <source>
        <dbReference type="PROSITE-ProRule" id="PRU10007"/>
    </source>
</evidence>
<evidence type="ECO:0000256" key="4">
    <source>
        <dbReference type="RuleBase" id="RU003345"/>
    </source>
</evidence>
<keyword evidence="7" id="KW-1185">Reference proteome</keyword>
<dbReference type="PROSITE" id="PS00687">
    <property type="entry name" value="ALDEHYDE_DEHYDR_GLU"/>
    <property type="match status" value="1"/>
</dbReference>
<organism evidence="6 7">
    <name type="scientific">Rhynchophorus ferrugineus</name>
    <name type="common">Red palm weevil</name>
    <name type="synonym">Curculio ferrugineus</name>
    <dbReference type="NCBI Taxonomy" id="354439"/>
    <lineage>
        <taxon>Eukaryota</taxon>
        <taxon>Metazoa</taxon>
        <taxon>Ecdysozoa</taxon>
        <taxon>Arthropoda</taxon>
        <taxon>Hexapoda</taxon>
        <taxon>Insecta</taxon>
        <taxon>Pterygota</taxon>
        <taxon>Neoptera</taxon>
        <taxon>Endopterygota</taxon>
        <taxon>Coleoptera</taxon>
        <taxon>Polyphaga</taxon>
        <taxon>Cucujiformia</taxon>
        <taxon>Curculionidae</taxon>
        <taxon>Dryophthorinae</taxon>
        <taxon>Rhynchophorus</taxon>
    </lineage>
</organism>
<comment type="similarity">
    <text evidence="1 4">Belongs to the aldehyde dehydrogenase family.</text>
</comment>
<dbReference type="AlphaFoldDB" id="A0A834HXV7"/>
<keyword evidence="2 4" id="KW-0560">Oxidoreductase</keyword>
<dbReference type="Gene3D" id="3.40.605.10">
    <property type="entry name" value="Aldehyde Dehydrogenase, Chain A, domain 1"/>
    <property type="match status" value="1"/>
</dbReference>
<proteinExistence type="inferred from homology"/>
<dbReference type="PROSITE" id="PS00070">
    <property type="entry name" value="ALDEHYDE_DEHYDR_CYS"/>
    <property type="match status" value="1"/>
</dbReference>
<gene>
    <name evidence="6" type="ORF">GWI33_019672</name>
</gene>
<name>A0A834HXV7_RHYFE</name>
<sequence>MGVVVMSDIPIKYTQLFINNAFVNAISNKTFPVFNPATEEKIIDVAEAQKEDVDAAVAAAKKAFSRGSPWRKLDASERGKLINKFADLLQRDSQYLANLETLNSGKPLEAVVAELEVYINILRYYAGYCDKIHGNTVPVDGTGFALTKKEPVGVVAQIIPWNYPIGMAIWKLGPALCTGCTLILKPAEQTPLTALVLAALTKEAGFPDGVVNVLPGYGPVAGEALCLHMDVRKVAFTGSTDIGHKILEYSAHSNLKRVSLELGGKSPLVIFDDADVDGAVNIAHAAIFENHGQNCCAGSRTFVQSGIYDLFVKKAVEKAKARKVGNPFDQDVLQGPQIDKPSLEKILRMVESGKQQGAKLETGGSRVGSKGYFVEPTVFSNVKDGMTIATDEIFGPVQSILKFDTLDEVIERSNNTQYGLAAGVITKDINNALVFANAVEAGSVWINCYDYITPQTPFGGCKKSGFGKDLGPDSLDDYLETKSINIMLPVKV</sequence>
<dbReference type="PANTHER" id="PTHR11699">
    <property type="entry name" value="ALDEHYDE DEHYDROGENASE-RELATED"/>
    <property type="match status" value="1"/>
</dbReference>
<dbReference type="InterPro" id="IPR029510">
    <property type="entry name" value="Ald_DH_CS_GLU"/>
</dbReference>
<dbReference type="Pfam" id="PF00171">
    <property type="entry name" value="Aldedh"/>
    <property type="match status" value="1"/>
</dbReference>
<dbReference type="InterPro" id="IPR016162">
    <property type="entry name" value="Ald_DH_N"/>
</dbReference>
<dbReference type="InterPro" id="IPR016160">
    <property type="entry name" value="Ald_DH_CS_CYS"/>
</dbReference>
<dbReference type="FunFam" id="3.40.605.10:FF:000050">
    <property type="entry name" value="Aldehyde dehydrogenase, mitochondrial"/>
    <property type="match status" value="1"/>
</dbReference>
<accession>A0A834HXV7</accession>
<dbReference type="GO" id="GO:0016620">
    <property type="term" value="F:oxidoreductase activity, acting on the aldehyde or oxo group of donors, NAD or NADP as acceptor"/>
    <property type="evidence" value="ECO:0007669"/>
    <property type="project" value="InterPro"/>
</dbReference>
<evidence type="ECO:0000256" key="1">
    <source>
        <dbReference type="ARBA" id="ARBA00009986"/>
    </source>
</evidence>
<evidence type="ECO:0000259" key="5">
    <source>
        <dbReference type="Pfam" id="PF00171"/>
    </source>
</evidence>
<dbReference type="Gene3D" id="3.40.309.10">
    <property type="entry name" value="Aldehyde Dehydrogenase, Chain A, domain 2"/>
    <property type="match status" value="1"/>
</dbReference>
<dbReference type="FunFam" id="3.40.309.10:FF:000001">
    <property type="entry name" value="Mitochondrial aldehyde dehydrogenase 2"/>
    <property type="match status" value="1"/>
</dbReference>
<dbReference type="EMBL" id="JAACXV010014472">
    <property type="protein sequence ID" value="KAF7267070.1"/>
    <property type="molecule type" value="Genomic_DNA"/>
</dbReference>
<evidence type="ECO:0000313" key="6">
    <source>
        <dbReference type="EMBL" id="KAF7267070.1"/>
    </source>
</evidence>
<protein>
    <recommendedName>
        <fullName evidence="5">Aldehyde dehydrogenase domain-containing protein</fullName>
    </recommendedName>
</protein>
<dbReference type="InterPro" id="IPR016161">
    <property type="entry name" value="Ald_DH/histidinol_DH"/>
</dbReference>